<dbReference type="InterPro" id="IPR052208">
    <property type="entry name" value="DmX-like/RAVE_component"/>
</dbReference>
<dbReference type="EMBL" id="KL363187">
    <property type="protein sequence ID" value="KFD57644.1"/>
    <property type="molecule type" value="Genomic_DNA"/>
</dbReference>
<dbReference type="PANTHER" id="PTHR13950:SF9">
    <property type="entry name" value="RABCONNECTIN-3A"/>
    <property type="match status" value="1"/>
</dbReference>
<dbReference type="GO" id="GO:0007035">
    <property type="term" value="P:vacuolar acidification"/>
    <property type="evidence" value="ECO:0007669"/>
    <property type="project" value="TreeGrafter"/>
</dbReference>
<feature type="repeat" description="WD" evidence="1">
    <location>
        <begin position="3021"/>
        <end position="3062"/>
    </location>
</feature>
<dbReference type="SMART" id="SM00320">
    <property type="entry name" value="WD40"/>
    <property type="match status" value="10"/>
</dbReference>
<dbReference type="SUPFAM" id="SSF50978">
    <property type="entry name" value="WD40 repeat-like"/>
    <property type="match status" value="2"/>
</dbReference>
<dbReference type="PROSITE" id="PS50294">
    <property type="entry name" value="WD_REPEATS_REGION"/>
    <property type="match status" value="1"/>
</dbReference>
<dbReference type="GO" id="GO:0043291">
    <property type="term" value="C:RAVE complex"/>
    <property type="evidence" value="ECO:0007669"/>
    <property type="project" value="TreeGrafter"/>
</dbReference>
<sequence>MSVHQIITGALNRGENVFSVGLVDGINFTVCAVGCDVVILDCEFKRVQVIPGCSTGFVQVTSVAGCNESGKIAAAFYDFVRIYKPLPLSDTDSQGESETLNYRWFEVSAFPVSSLVTCLSWNLDGFRLLVSTEAKLQMFQHHALTEYCTLTEGIDRQYSSGVRFGIETEIPVPSEETSSASTAWDCVWSSKLDSPLRQVRFSPDGSMFASCGKNDNVVKVWFCDSTEQKKNGDGLSYNFLLLRHPKEVIGFEWRKSGRYIFRGFVANILLTWCQDHISRIWCETSPASECDWGQSYRTSEPAAQATMPDTDAQRPFHPKYVHRTFLHRFKHLRRKKKAKQDSSNVNSSYSHSLGLSTDTFATCGDELSNYVHFHLSASINANTDCLLVPSVDRCMFDTTMAVHWLNNKELVFSEGAEKLIMEALGAESSGLATTPSRLGVAPDGRLPSATDLKKQESERATPLTPTVGSPLQPSQPQIKDNIDMKFDALLRDWQQTYDVLFAIHPVDGSLLIWTVEYLDCITRQAQVSFASRLPLAFPLNDAASLHHNLALLNSKGQSYWNVTRNEYDKVAPSEFGPQASCNNEYDKVAPSEFGPQASCNKVYLLTTHQNGTLNLWNLNVDEKSNYSLILGVTHKSRMCGHRFMVKRVACHPILPLFLTTSHHNVRRKKFDHEQQQEQQQQQQQQQQRNEASSEMTKADVQLFGSELILWQVVPVGPLRKTGGVSELSRINSPELSAFSNVAWIPSVLPSSTLGHSSNSASSCFIASDGQCLRVYQAVLDARSLLSDMNYVKQFLPISRSSSTDFDVFESVRNRRQSVDVVLNIVSTQSTARPGCIIGLDPISDAIHNWRHVQLMHVFHEEVVMTDVHIPSSVVSDKLLHSDSSFLDRSKETTFHDRFYLVLLEKSKNPSVAKPTIHMWLVGLVAQSTCDSPVFRPGIRGTFACEVYHRACCAGETEDTMDGGSSVTSRLHIYSEKVCSQSLDLPEGVRVIDCCPSVSHLSSSSLYPSCRAPYLLATACSDDRTRFWRCDVSLDKDSTLTYKWLEWRMFNEFGESSFEAEGSILRVSCAYSGRIACAFDPGGLPQKSDDVNSVNVNVTVHECESTGGIEWIEEDSIRLHNIPIQRIAYFPSDTESFSLLWEDPSEVFPSLADKKQNSLTKHIPPVANVNVTSKAGVRSCYVPGKGDTDIRLRDVVRLAWISAEDGSHLLTVGVGSLIFLYAPVAEDVAQHFVALMKESEQVNPKRRKLLRKASTIAAQVKKVVRWVCLRCVELESADGLPPVPRMLSWVRHGIMVVGLDTEMRIYSQWNMSQPNVMAKKSSVLLPSSGEDTLSGLTKIVPSSAQQHLTTSHSVLDLMRKAKKTESTVNLRRLPAKKHDAKDKTESWSERFLGLVSYEGLFDAARVAMPLLPQYHPRQLIELLRAGKISMVKAILLHMLCSIRQYGTAKIAKTTSDSETSDSGDRPANRRPSISLMDIGIMSNEEVTAEYFEVDFIAPLPLYSLIYPEVGESEKAMNKTNTNTSQNVCSSFPLLYVRAILVVQVADMLWSDYEAQQLKDSLVLNTYDTGVDEEPVSDREPTSFTAKEALQLSHLLTHVHLPGKDIGVFFNISLFGTFACVGLTSVDQLHLLAIADTVCSFSADAVEEKAWYFSGMSKQTIFPLINVDIRGYDAEPTATAVDVCGLRYLMAVRHYEYLLRCLPFKQRAVLRAKGLPSANVIWALHSETESELLESLSCMQRKKPTWDELRSLGVGWWLKNVQILRTCFEKIAKSAFQAKNEPMDAALFYLAMKKKTVLVHLFKSVKDTKMTDFLSNDFSQDKWKKAALKNAFVLISKQRFEHAVAFFLLGNALDDAVKVCLDSMNDIQLAVVIFRLFSSDEAVAEERLRNLLCNEVLKCSADDDFSDPDTTKGCQDPFLRSIVFWYLKEYALAASTFLTETDLRARSDLISAEYSSSDVFNFYVYLRTHPLVLRKRLEDNGIKIASTEQFVKVAQHLARQISATERKLFFNTASTHLQCGCPLLAIEVLSKLPRPPPPSDSMPGPFLELLSAEASRKTTAASLANGVESTKPITTSDSGKEQQPVDWSFDINATSRVDLSNRFDLPKLELDLDDEIDEADESSDVKSSGSSTTREADNVSSSEPATKDDGGQFDVIAQILKLISCMKILTEELACVVSGYEVDGGQLRAQLYLWLEKEMEMLKLLCDYKVDERQLEDETSETNHFFVSLSVASAGAAAELHEAIQQDRQKLAIRWQRTVRMRRWLAAHQQVLRTLTYFCSLHSSSNVGLASAGMELLLLLQELNQNLSVSRSQLTSRLPVFGTFPLMSSSLASVKSDIALPLRNVINQTSDILKTLAELQKPPKYQEHLSEMYLMYTLSQCLSACMYGSLCDMSSVPISKMLAKENSYLLHKVNHDSICEGDLPEVVTNPEKWPGVDCSPHTLSGDRDEDVPNLLVLLVESWAAVFLSLFTFCLCTYDSRWLYRLVAHPVNAQLFSAIFGGGGHRSMLVDVPNSQLRRQSCKSSDAYDTVTSDGTVEQLDPAKLRAKFHSKVLGHRDRSNSTVQSTADGRQVILTTRTEWVQPRKSIISFYMAKPCLGKDAEEEFEYNSEESDSSEDDSSEEEEEKAEESKQHSDSNSYAWMILRLALVRQVQYRIKQFLAIAGFELTEMGGISPLIYGCLNMLERWVASLNDELENYPGGCPENFLPSAGVANEAGGPSLHRFRVILEPNNTPFPSGDRSTLPVRRLWLFLVRQEHLMDVFIRCIFKSKNAAKIGEVAASSGPYLHSEAFKVIQREHDPITAFAICPNRFGMIAISSGRELQEMDISPLLSPNADWLSDPTELELMMTGLKRNPLVDNDDYLLVNAQERQGTLVTGRGTTYLCKRLVPGVRRMEAHPTMPYYLSGSTDGSVRLWEWGVGQPRYTPRTAGHFAKVTQTRFSAQGSKFGVTDADGCLSLWHIGSGTTLKKPFYNVKCHAKTCNDFVFLGQSSSLLATAGQGSLESSVALWDTLLPPSRSNVHCWNCHSDSINCLAYCPNQQILLGGGKHGDVCIWDVRQRQLRMTVKAFDSSAVRSMAVDPMFIYLAVGSADGDIKIFVLSSVPQLIYHFPSEHASRSTFSLRSVGSAQTQGVQMIYIDSQLRLYSCGADCSLKLRQLYAT</sequence>
<organism evidence="4 5">
    <name type="scientific">Trichuris suis</name>
    <name type="common">pig whipworm</name>
    <dbReference type="NCBI Taxonomy" id="68888"/>
    <lineage>
        <taxon>Eukaryota</taxon>
        <taxon>Metazoa</taxon>
        <taxon>Ecdysozoa</taxon>
        <taxon>Nematoda</taxon>
        <taxon>Enoplea</taxon>
        <taxon>Dorylaimia</taxon>
        <taxon>Trichinellida</taxon>
        <taxon>Trichuridae</taxon>
        <taxon>Trichuris</taxon>
    </lineage>
</organism>
<gene>
    <name evidence="4" type="ORF">M513_01314</name>
</gene>
<dbReference type="Pfam" id="PF00400">
    <property type="entry name" value="WD40"/>
    <property type="match status" value="2"/>
</dbReference>
<dbReference type="Pfam" id="PF12234">
    <property type="entry name" value="Rav1p_C"/>
    <property type="match status" value="1"/>
</dbReference>
<feature type="repeat" description="WD" evidence="1">
    <location>
        <begin position="2926"/>
        <end position="2967"/>
    </location>
</feature>
<name>A0A085MK98_9BILA</name>
<feature type="compositionally biased region" description="Polar residues" evidence="2">
    <location>
        <begin position="2058"/>
        <end position="2075"/>
    </location>
</feature>
<evidence type="ECO:0000256" key="1">
    <source>
        <dbReference type="PROSITE-ProRule" id="PRU00221"/>
    </source>
</evidence>
<dbReference type="InterPro" id="IPR015943">
    <property type="entry name" value="WD40/YVTN_repeat-like_dom_sf"/>
</dbReference>
<feature type="repeat" description="WD" evidence="1">
    <location>
        <begin position="2889"/>
        <end position="2914"/>
    </location>
</feature>
<evidence type="ECO:0000259" key="3">
    <source>
        <dbReference type="Pfam" id="PF12234"/>
    </source>
</evidence>
<feature type="region of interest" description="Disordered" evidence="2">
    <location>
        <begin position="1450"/>
        <end position="1469"/>
    </location>
</feature>
<dbReference type="Proteomes" id="UP000030764">
    <property type="component" value="Unassembled WGS sequence"/>
</dbReference>
<dbReference type="Gene3D" id="2.130.10.10">
    <property type="entry name" value="YVTN repeat-like/Quinoprotein amine dehydrogenase"/>
    <property type="match status" value="2"/>
</dbReference>
<evidence type="ECO:0000313" key="5">
    <source>
        <dbReference type="Proteomes" id="UP000030764"/>
    </source>
</evidence>
<feature type="compositionally biased region" description="Low complexity" evidence="2">
    <location>
        <begin position="676"/>
        <end position="687"/>
    </location>
</feature>
<dbReference type="InterPro" id="IPR036322">
    <property type="entry name" value="WD40_repeat_dom_sf"/>
</dbReference>
<feature type="region of interest" description="Disordered" evidence="2">
    <location>
        <begin position="2058"/>
        <end position="2085"/>
    </location>
</feature>
<dbReference type="PROSITE" id="PS50082">
    <property type="entry name" value="WD_REPEATS_2"/>
    <property type="match status" value="3"/>
</dbReference>
<feature type="domain" description="RAVE complex protein Rav1 C-terminal" evidence="3">
    <location>
        <begin position="1670"/>
        <end position="2025"/>
    </location>
</feature>
<keyword evidence="1" id="KW-0853">WD repeat</keyword>
<dbReference type="PANTHER" id="PTHR13950">
    <property type="entry name" value="RABCONNECTIN-RELATED"/>
    <property type="match status" value="1"/>
</dbReference>
<evidence type="ECO:0000256" key="2">
    <source>
        <dbReference type="SAM" id="MobiDB-lite"/>
    </source>
</evidence>
<keyword evidence="5" id="KW-1185">Reference proteome</keyword>
<evidence type="ECO:0000313" key="4">
    <source>
        <dbReference type="EMBL" id="KFD57644.1"/>
    </source>
</evidence>
<proteinExistence type="predicted"/>
<feature type="region of interest" description="Disordered" evidence="2">
    <location>
        <begin position="2601"/>
        <end position="2631"/>
    </location>
</feature>
<reference evidence="4 5" key="1">
    <citation type="journal article" date="2014" name="Nat. Genet.">
        <title>Genome and transcriptome of the porcine whipworm Trichuris suis.</title>
        <authorList>
            <person name="Jex A.R."/>
            <person name="Nejsum P."/>
            <person name="Schwarz E.M."/>
            <person name="Hu L."/>
            <person name="Young N.D."/>
            <person name="Hall R.S."/>
            <person name="Korhonen P.K."/>
            <person name="Liao S."/>
            <person name="Thamsborg S."/>
            <person name="Xia J."/>
            <person name="Xu P."/>
            <person name="Wang S."/>
            <person name="Scheerlinck J.P."/>
            <person name="Hofmann A."/>
            <person name="Sternberg P.W."/>
            <person name="Wang J."/>
            <person name="Gasser R.B."/>
        </authorList>
    </citation>
    <scope>NUCLEOTIDE SEQUENCE [LARGE SCALE GENOMIC DNA]</scope>
    <source>
        <strain evidence="4">DCEP-RM93M</strain>
    </source>
</reference>
<feature type="region of interest" description="Disordered" evidence="2">
    <location>
        <begin position="667"/>
        <end position="695"/>
    </location>
</feature>
<protein>
    <recommendedName>
        <fullName evidence="3">RAVE complex protein Rav1 C-terminal domain-containing protein</fullName>
    </recommendedName>
</protein>
<feature type="compositionally biased region" description="Polar residues" evidence="2">
    <location>
        <begin position="463"/>
        <end position="475"/>
    </location>
</feature>
<accession>A0A085MK98</accession>
<dbReference type="InterPro" id="IPR022033">
    <property type="entry name" value="Rav1p_C"/>
</dbReference>
<feature type="region of interest" description="Disordered" evidence="2">
    <location>
        <begin position="434"/>
        <end position="475"/>
    </location>
</feature>
<dbReference type="InterPro" id="IPR001680">
    <property type="entry name" value="WD40_rpt"/>
</dbReference>
<feature type="region of interest" description="Disordered" evidence="2">
    <location>
        <begin position="2112"/>
        <end position="2145"/>
    </location>
</feature>
<feature type="compositionally biased region" description="Acidic residues" evidence="2">
    <location>
        <begin position="2601"/>
        <end position="2625"/>
    </location>
</feature>